<dbReference type="InterPro" id="IPR014867">
    <property type="entry name" value="Spore_coat_CotH_CotH2/3/7"/>
</dbReference>
<evidence type="ECO:0000313" key="2">
    <source>
        <dbReference type="EMBL" id="MFD1124548.1"/>
    </source>
</evidence>
<sequence length="635" mass="69768">MRKQLIITMATTTVALGMFAFGSSTSHASSSSNSVGMGGSILFTPTVDQTVSSAEIGKTTVVPTGDYAKQTTIDNLPVKTQSIKGNQVTVTISSNDPSLNGKTITKTVNLDQIYPGNNNSAQSLLDSVSDVINGSLDKLVQGRPNVISALTIGLPQTVLNMLGNPTSSSDVLGDFSRGLKSIIDQFNTQFPLGIISDGLSVVGNVLSGITGSISQNGGKVNLTGLQSKIEDKMPENSTQLPIMKLDGNEFLADKSNHSTMTFDYQNPKTGEKQTGYAEVNWSGSSTQLLPKKSYKVKLYKDQQLTDKLKLKLFPDAKKDNTYQLKANETDPTMARNLVNANIWQSMVSSESNLPQQLKETPHLGSVEGYPLLVFVNGKGRGLYTLTTDKSGKLWGMDKDNPDQVAVQGNVNSTPAEMFDKGNAKVDDTDFSSESADTITDTAKNNLNDFISFVSQSSDQEFKDKLSRYIDLNNVIDYYLFINVLGAYDQIAKNATYLSYDGGRTWRMTAYDNDLTLGNYLFGLGIHEPYAMYYDASRGGLFPAHNTLLKRVGQLFGPQVIDRYDWLRKENVISAQTINQKYVDFMSKVGYDNYTYDQDINPLEINQYTQGLPALENVVTKRIQILDQHFGYSENN</sequence>
<evidence type="ECO:0000313" key="3">
    <source>
        <dbReference type="Proteomes" id="UP001597156"/>
    </source>
</evidence>
<reference evidence="3" key="1">
    <citation type="journal article" date="2019" name="Int. J. Syst. Evol. Microbiol.">
        <title>The Global Catalogue of Microorganisms (GCM) 10K type strain sequencing project: providing services to taxonomists for standard genome sequencing and annotation.</title>
        <authorList>
            <consortium name="The Broad Institute Genomics Platform"/>
            <consortium name="The Broad Institute Genome Sequencing Center for Infectious Disease"/>
            <person name="Wu L."/>
            <person name="Ma J."/>
        </authorList>
    </citation>
    <scope>NUCLEOTIDE SEQUENCE [LARGE SCALE GENOMIC DNA]</scope>
    <source>
        <strain evidence="3">CCUG 71848</strain>
    </source>
</reference>
<keyword evidence="3" id="KW-1185">Reference proteome</keyword>
<dbReference type="EMBL" id="JBHTLH010000010">
    <property type="protein sequence ID" value="MFD1124548.1"/>
    <property type="molecule type" value="Genomic_DNA"/>
</dbReference>
<protein>
    <submittedName>
        <fullName evidence="2">CotH kinase family protein</fullName>
    </submittedName>
</protein>
<comment type="caution">
    <text evidence="2">The sequence shown here is derived from an EMBL/GenBank/DDBJ whole genome shotgun (WGS) entry which is preliminary data.</text>
</comment>
<dbReference type="RefSeq" id="WP_225419166.1">
    <property type="nucleotide sequence ID" value="NZ_JBHTLH010000010.1"/>
</dbReference>
<proteinExistence type="predicted"/>
<gene>
    <name evidence="2" type="ORF">ACFQ22_04130</name>
</gene>
<name>A0ABW3PEH4_9LACO</name>
<dbReference type="Proteomes" id="UP001597156">
    <property type="component" value="Unassembled WGS sequence"/>
</dbReference>
<keyword evidence="1" id="KW-0732">Signal</keyword>
<dbReference type="Pfam" id="PF08757">
    <property type="entry name" value="CotH"/>
    <property type="match status" value="1"/>
</dbReference>
<dbReference type="GO" id="GO:0016301">
    <property type="term" value="F:kinase activity"/>
    <property type="evidence" value="ECO:0007669"/>
    <property type="project" value="UniProtKB-KW"/>
</dbReference>
<accession>A0ABW3PEH4</accession>
<feature type="chain" id="PRO_5045261135" evidence="1">
    <location>
        <begin position="29"/>
        <end position="635"/>
    </location>
</feature>
<feature type="signal peptide" evidence="1">
    <location>
        <begin position="1"/>
        <end position="28"/>
    </location>
</feature>
<keyword evidence="2" id="KW-0418">Kinase</keyword>
<organism evidence="2 3">
    <name type="scientific">Lentilactobacillus raoultii</name>
    <dbReference type="NCBI Taxonomy" id="1987503"/>
    <lineage>
        <taxon>Bacteria</taxon>
        <taxon>Bacillati</taxon>
        <taxon>Bacillota</taxon>
        <taxon>Bacilli</taxon>
        <taxon>Lactobacillales</taxon>
        <taxon>Lactobacillaceae</taxon>
        <taxon>Lentilactobacillus</taxon>
    </lineage>
</organism>
<evidence type="ECO:0000256" key="1">
    <source>
        <dbReference type="SAM" id="SignalP"/>
    </source>
</evidence>
<keyword evidence="2" id="KW-0808">Transferase</keyword>